<feature type="coiled-coil region" evidence="1">
    <location>
        <begin position="37"/>
        <end position="92"/>
    </location>
</feature>
<reference evidence="2 3" key="1">
    <citation type="submission" date="2018-01" db="EMBL/GenBank/DDBJ databases">
        <title>Metagenomic assembled genomes from two thermal pools in the Uzon Caldera, Kamchatka, Russia.</title>
        <authorList>
            <person name="Wilkins L."/>
            <person name="Ettinger C."/>
        </authorList>
    </citation>
    <scope>NUCLEOTIDE SEQUENCE [LARGE SCALE GENOMIC DNA]</scope>
    <source>
        <strain evidence="2">ARK-10</strain>
    </source>
</reference>
<evidence type="ECO:0000313" key="3">
    <source>
        <dbReference type="Proteomes" id="UP000236910"/>
    </source>
</evidence>
<dbReference type="AlphaFoldDB" id="A0A2J6X7H0"/>
<dbReference type="Gene3D" id="6.10.250.920">
    <property type="match status" value="1"/>
</dbReference>
<name>A0A2J6X7H0_9BACT</name>
<gene>
    <name evidence="2" type="ORF">C0175_02690</name>
</gene>
<sequence length="102" mass="12195">MARSAVNVHVHQWLYDKMSEIKEKSGYTQADAFDVLFRTLDIEIQSLQQSLESTKKELENCKSEFDKLYNEKVELQKQLQEYEKREEGHLKVIQESKRMLKK</sequence>
<dbReference type="EMBL" id="PNIX01000155">
    <property type="protein sequence ID" value="PMP82955.1"/>
    <property type="molecule type" value="Genomic_DNA"/>
</dbReference>
<accession>A0A2J6X7H0</accession>
<dbReference type="Proteomes" id="UP000236910">
    <property type="component" value="Unassembled WGS sequence"/>
</dbReference>
<proteinExistence type="predicted"/>
<evidence type="ECO:0000256" key="1">
    <source>
        <dbReference type="SAM" id="Coils"/>
    </source>
</evidence>
<keyword evidence="1" id="KW-0175">Coiled coil</keyword>
<organism evidence="2 3">
    <name type="scientific">Caldisericum exile</name>
    <dbReference type="NCBI Taxonomy" id="693075"/>
    <lineage>
        <taxon>Bacteria</taxon>
        <taxon>Pseudomonadati</taxon>
        <taxon>Caldisericota/Cryosericota group</taxon>
        <taxon>Caldisericota</taxon>
        <taxon>Caldisericia</taxon>
        <taxon>Caldisericales</taxon>
        <taxon>Caldisericaceae</taxon>
        <taxon>Caldisericum</taxon>
    </lineage>
</organism>
<comment type="caution">
    <text evidence="2">The sequence shown here is derived from an EMBL/GenBank/DDBJ whole genome shotgun (WGS) entry which is preliminary data.</text>
</comment>
<protein>
    <submittedName>
        <fullName evidence="2">Uncharacterized protein</fullName>
    </submittedName>
</protein>
<evidence type="ECO:0000313" key="2">
    <source>
        <dbReference type="EMBL" id="PMP82955.1"/>
    </source>
</evidence>